<name>A0A915DRX0_9BILA</name>
<dbReference type="CDD" id="cd00038">
    <property type="entry name" value="CAP_ED"/>
    <property type="match status" value="1"/>
</dbReference>
<protein>
    <submittedName>
        <fullName evidence="4">Cyclic nucleotide-binding domain-containing protein</fullName>
    </submittedName>
</protein>
<reference evidence="4" key="1">
    <citation type="submission" date="2022-11" db="UniProtKB">
        <authorList>
            <consortium name="WormBaseParasite"/>
        </authorList>
    </citation>
    <scope>IDENTIFICATION</scope>
</reference>
<dbReference type="InterPro" id="IPR014710">
    <property type="entry name" value="RmlC-like_jellyroll"/>
</dbReference>
<dbReference type="InterPro" id="IPR000591">
    <property type="entry name" value="DEP_dom"/>
</dbReference>
<dbReference type="Gene3D" id="1.20.870.10">
    <property type="entry name" value="Son of sevenless (SoS) protein Chain: S domain 1"/>
    <property type="match status" value="1"/>
</dbReference>
<dbReference type="GO" id="GO:0035556">
    <property type="term" value="P:intracellular signal transduction"/>
    <property type="evidence" value="ECO:0007669"/>
    <property type="project" value="InterPro"/>
</dbReference>
<dbReference type="InterPro" id="IPR000595">
    <property type="entry name" value="cNMP-bd_dom"/>
</dbReference>
<feature type="domain" description="DEP" evidence="2">
    <location>
        <begin position="22"/>
        <end position="93"/>
    </location>
</feature>
<feature type="domain" description="Cyclic nucleotide-binding" evidence="1">
    <location>
        <begin position="205"/>
        <end position="260"/>
    </location>
</feature>
<evidence type="ECO:0000259" key="1">
    <source>
        <dbReference type="PROSITE" id="PS50042"/>
    </source>
</evidence>
<dbReference type="Gene3D" id="2.60.120.10">
    <property type="entry name" value="Jelly Rolls"/>
    <property type="match status" value="1"/>
</dbReference>
<dbReference type="WBParaSite" id="jg22498.2">
    <property type="protein sequence ID" value="jg22498.2"/>
    <property type="gene ID" value="jg22498"/>
</dbReference>
<dbReference type="InterPro" id="IPR036388">
    <property type="entry name" value="WH-like_DNA-bd_sf"/>
</dbReference>
<keyword evidence="3" id="KW-1185">Reference proteome</keyword>
<dbReference type="PROSITE" id="PS50042">
    <property type="entry name" value="CNMP_BINDING_3"/>
    <property type="match status" value="1"/>
</dbReference>
<proteinExistence type="predicted"/>
<dbReference type="Proteomes" id="UP000887574">
    <property type="component" value="Unplaced"/>
</dbReference>
<evidence type="ECO:0000313" key="4">
    <source>
        <dbReference type="WBParaSite" id="jg22498.2"/>
    </source>
</evidence>
<evidence type="ECO:0000313" key="3">
    <source>
        <dbReference type="Proteomes" id="UP000887574"/>
    </source>
</evidence>
<dbReference type="PROSITE" id="PS50186">
    <property type="entry name" value="DEP"/>
    <property type="match status" value="1"/>
</dbReference>
<dbReference type="SUPFAM" id="SSF48366">
    <property type="entry name" value="Ras GEF"/>
    <property type="match status" value="1"/>
</dbReference>
<accession>A0A915DRX0</accession>
<dbReference type="InterPro" id="IPR018490">
    <property type="entry name" value="cNMP-bd_dom_sf"/>
</dbReference>
<organism evidence="3 4">
    <name type="scientific">Ditylenchus dipsaci</name>
    <dbReference type="NCBI Taxonomy" id="166011"/>
    <lineage>
        <taxon>Eukaryota</taxon>
        <taxon>Metazoa</taxon>
        <taxon>Ecdysozoa</taxon>
        <taxon>Nematoda</taxon>
        <taxon>Chromadorea</taxon>
        <taxon>Rhabditida</taxon>
        <taxon>Tylenchina</taxon>
        <taxon>Tylenchomorpha</taxon>
        <taxon>Sphaerularioidea</taxon>
        <taxon>Anguinidae</taxon>
        <taxon>Anguininae</taxon>
        <taxon>Ditylenchus</taxon>
    </lineage>
</organism>
<dbReference type="Gene3D" id="1.10.10.10">
    <property type="entry name" value="Winged helix-like DNA-binding domain superfamily/Winged helix DNA-binding domain"/>
    <property type="match status" value="1"/>
</dbReference>
<dbReference type="AlphaFoldDB" id="A0A915DRX0"/>
<dbReference type="SUPFAM" id="SSF46785">
    <property type="entry name" value="Winged helix' DNA-binding domain"/>
    <property type="match status" value="1"/>
</dbReference>
<dbReference type="InterPro" id="IPR036390">
    <property type="entry name" value="WH_DNA-bd_sf"/>
</dbReference>
<dbReference type="InterPro" id="IPR023578">
    <property type="entry name" value="Ras_GEF_dom_sf"/>
</dbReference>
<evidence type="ECO:0000259" key="2">
    <source>
        <dbReference type="PROSITE" id="PS50186"/>
    </source>
</evidence>
<dbReference type="SUPFAM" id="SSF51206">
    <property type="entry name" value="cAMP-binding domain-like"/>
    <property type="match status" value="1"/>
</dbReference>
<sequence length="458" mass="51879">MQLKAPILIGERRSQHMDCFEVFQNAMVGVEMTHWLGELVQQLFAASPTLSLKPPNNLQLIGMWQTLLDFHFISHVKHEQNFKDKHVFYRWTIDDPLEELYRNRKDDYSLLSGDGSMSLLPSSNLLQEFKMSVLQSSTGMDAGEDGLPTLTDLQNAIFLLSNLSPDSMFRVILSKAPYERTPAEVELVFEELLHIKALSIWAQCVDVSVIGKAIVCTLHEGDDFGKLALVNDAPRAATIALREDNSQFLRVDKHDFNRILRDVEENTVRLKEHGQDVLVLERIIQPVASTSMALNRGLSNGMIESDKKQFSYSVMAGLPEKMVEYLLETRIDSVALDFNSSPGSENGFVGPQDQTFGPVLVNELDTFLEDFILTHIIFMPSNLLCNYLKNYYLRNYKLKGSRAAMTGLNNGIPLSQVFDSDYDNCERLTTKRRVVFDTPRADMGIEPETNNTHYGAIR</sequence>